<dbReference type="EMBL" id="JQ844185">
    <property type="protein sequence ID" value="AGS52189.1"/>
    <property type="molecule type" value="Genomic_DNA"/>
</dbReference>
<proteinExistence type="predicted"/>
<organism evidence="1">
    <name type="scientific">uncultured bacterium contig00052</name>
    <dbReference type="NCBI Taxonomy" id="1181536"/>
    <lineage>
        <taxon>Bacteria</taxon>
        <taxon>environmental samples</taxon>
    </lineage>
</organism>
<evidence type="ECO:0000313" key="1">
    <source>
        <dbReference type="EMBL" id="AGS52189.1"/>
    </source>
</evidence>
<dbReference type="AlphaFoldDB" id="A0A806KHD0"/>
<accession>A0A806KHD0</accession>
<protein>
    <submittedName>
        <fullName evidence="1">Uncharacterized protein</fullName>
    </submittedName>
</protein>
<sequence>MTDKTLTVFIHTSDYRFFCKFFRERERERESSYKAAFFLYK</sequence>
<name>A0A806KHD0_9BACT</name>
<reference evidence="1" key="1">
    <citation type="submission" date="2012-03" db="EMBL/GenBank/DDBJ databases">
        <title>Functional metagenomics reveals considerable lignocellulase gene clusters in the gut microbiome of a wood-feeding higher termite.</title>
        <authorList>
            <person name="Liu N."/>
        </authorList>
    </citation>
    <scope>NUCLEOTIDE SEQUENCE</scope>
</reference>